<evidence type="ECO:0000313" key="2">
    <source>
        <dbReference type="EMBL" id="QDU86232.1"/>
    </source>
</evidence>
<dbReference type="RefSeq" id="WP_145191086.1">
    <property type="nucleotide sequence ID" value="NZ_CP036290.1"/>
</dbReference>
<dbReference type="InterPro" id="IPR010870">
    <property type="entry name" value="Porin_O/P"/>
</dbReference>
<dbReference type="OrthoDB" id="287047at2"/>
<feature type="chain" id="PRO_5022222146" description="Porin domain-containing protein" evidence="1">
    <location>
        <begin position="20"/>
        <end position="390"/>
    </location>
</feature>
<dbReference type="EMBL" id="CP036290">
    <property type="protein sequence ID" value="QDU86232.1"/>
    <property type="molecule type" value="Genomic_DNA"/>
</dbReference>
<dbReference type="Gene3D" id="2.40.160.10">
    <property type="entry name" value="Porin"/>
    <property type="match status" value="1"/>
</dbReference>
<feature type="signal peptide" evidence="1">
    <location>
        <begin position="1"/>
        <end position="19"/>
    </location>
</feature>
<keyword evidence="1" id="KW-0732">Signal</keyword>
<dbReference type="InterPro" id="IPR023614">
    <property type="entry name" value="Porin_dom_sf"/>
</dbReference>
<evidence type="ECO:0000313" key="3">
    <source>
        <dbReference type="Proteomes" id="UP000319342"/>
    </source>
</evidence>
<proteinExistence type="predicted"/>
<sequence length="390" mass="41029" precursor="true">MNPLLSGALFTALSPLALAGGTEASSDWLGLDEELNAVASNVSLQGGGVELGALFRGAYVMADGTDFNGFADGNGDGNPDDQLGMVVDDAELWSQGTVGDYFWRISVDFGTQFSPYFIGGLIGTGAGTSAFANTARTDTLEDAYIDWRFSDQFSLRLGHFILPTTFSAASNPDSLLMLGRTTSGEYFHNYDLGAMLSGDYEQFQWHLAATNGFDGTGDEQRLFGRAIYNLGGGQNATEGALGADENLNAAIGATFWDDGTVDDSDVVAFDVSATVGQISFSGEFVTYGDAHATAAAGTFAGATNLGYTAGSGPSVWGLTVSYLLNEEWEIAARMEDMDDLANTEIMSFGLNYYQLGHNAKWQLMLMSVSSDVAVNEGSVIALGVTVGSNG</sequence>
<dbReference type="Proteomes" id="UP000319342">
    <property type="component" value="Chromosome"/>
</dbReference>
<dbReference type="AlphaFoldDB" id="A0A518D426"/>
<keyword evidence="3" id="KW-1185">Reference proteome</keyword>
<accession>A0A518D426</accession>
<evidence type="ECO:0000256" key="1">
    <source>
        <dbReference type="SAM" id="SignalP"/>
    </source>
</evidence>
<organism evidence="2 3">
    <name type="scientific">Rohdeia mirabilis</name>
    <dbReference type="NCBI Taxonomy" id="2528008"/>
    <lineage>
        <taxon>Bacteria</taxon>
        <taxon>Pseudomonadati</taxon>
        <taxon>Planctomycetota</taxon>
        <taxon>Planctomycetia</taxon>
        <taxon>Planctomycetia incertae sedis</taxon>
        <taxon>Rohdeia</taxon>
    </lineage>
</organism>
<protein>
    <recommendedName>
        <fullName evidence="4">Porin domain-containing protein</fullName>
    </recommendedName>
</protein>
<dbReference type="Pfam" id="PF07396">
    <property type="entry name" value="Porin_O_P"/>
    <property type="match status" value="1"/>
</dbReference>
<reference evidence="2 3" key="1">
    <citation type="submission" date="2019-02" db="EMBL/GenBank/DDBJ databases">
        <title>Deep-cultivation of Planctomycetes and their phenomic and genomic characterization uncovers novel biology.</title>
        <authorList>
            <person name="Wiegand S."/>
            <person name="Jogler M."/>
            <person name="Boedeker C."/>
            <person name="Pinto D."/>
            <person name="Vollmers J."/>
            <person name="Rivas-Marin E."/>
            <person name="Kohn T."/>
            <person name="Peeters S.H."/>
            <person name="Heuer A."/>
            <person name="Rast P."/>
            <person name="Oberbeckmann S."/>
            <person name="Bunk B."/>
            <person name="Jeske O."/>
            <person name="Meyerdierks A."/>
            <person name="Storesund J.E."/>
            <person name="Kallscheuer N."/>
            <person name="Luecker S."/>
            <person name="Lage O.M."/>
            <person name="Pohl T."/>
            <person name="Merkel B.J."/>
            <person name="Hornburger P."/>
            <person name="Mueller R.-W."/>
            <person name="Bruemmer F."/>
            <person name="Labrenz M."/>
            <person name="Spormann A.M."/>
            <person name="Op den Camp H."/>
            <person name="Overmann J."/>
            <person name="Amann R."/>
            <person name="Jetten M.S.M."/>
            <person name="Mascher T."/>
            <person name="Medema M.H."/>
            <person name="Devos D.P."/>
            <person name="Kaster A.-K."/>
            <person name="Ovreas L."/>
            <person name="Rohde M."/>
            <person name="Galperin M.Y."/>
            <person name="Jogler C."/>
        </authorList>
    </citation>
    <scope>NUCLEOTIDE SEQUENCE [LARGE SCALE GENOMIC DNA]</scope>
    <source>
        <strain evidence="2 3">Pla163</strain>
    </source>
</reference>
<name>A0A518D426_9BACT</name>
<gene>
    <name evidence="2" type="ORF">Pla163_33830</name>
</gene>
<evidence type="ECO:0008006" key="4">
    <source>
        <dbReference type="Google" id="ProtNLM"/>
    </source>
</evidence>